<evidence type="ECO:0000256" key="2">
    <source>
        <dbReference type="SAM" id="Phobius"/>
    </source>
</evidence>
<feature type="transmembrane region" description="Helical" evidence="2">
    <location>
        <begin position="54"/>
        <end position="76"/>
    </location>
</feature>
<organism evidence="3 4">
    <name type="scientific">Clavibacter sepedonicus</name>
    <name type="common">Clavibacter michiganensis subsp. sepedonicus</name>
    <dbReference type="NCBI Taxonomy" id="31964"/>
    <lineage>
        <taxon>Bacteria</taxon>
        <taxon>Bacillati</taxon>
        <taxon>Actinomycetota</taxon>
        <taxon>Actinomycetes</taxon>
        <taxon>Micrococcales</taxon>
        <taxon>Microbacteriaceae</taxon>
        <taxon>Clavibacter</taxon>
    </lineage>
</organism>
<feature type="compositionally biased region" description="Basic and acidic residues" evidence="1">
    <location>
        <begin position="20"/>
        <end position="43"/>
    </location>
</feature>
<dbReference type="RefSeq" id="WP_012299561.1">
    <property type="nucleotide sequence ID" value="NC_010407.1"/>
</dbReference>
<keyword evidence="2" id="KW-1133">Transmembrane helix</keyword>
<dbReference type="HOGENOM" id="CLU_020572_1_0_11"/>
<dbReference type="Proteomes" id="UP000001318">
    <property type="component" value="Chromosome"/>
</dbReference>
<feature type="region of interest" description="Disordered" evidence="1">
    <location>
        <begin position="1"/>
        <end position="44"/>
    </location>
</feature>
<dbReference type="OrthoDB" id="3203519at2"/>
<evidence type="ECO:0000256" key="1">
    <source>
        <dbReference type="SAM" id="MobiDB-lite"/>
    </source>
</evidence>
<dbReference type="Pfam" id="PF13196">
    <property type="entry name" value="DUF4012"/>
    <property type="match status" value="1"/>
</dbReference>
<gene>
    <name evidence="3" type="ordered locus">CMS2266</name>
</gene>
<dbReference type="EMBL" id="AM849034">
    <property type="protein sequence ID" value="CAQ02357.1"/>
    <property type="molecule type" value="Genomic_DNA"/>
</dbReference>
<dbReference type="eggNOG" id="COG2976">
    <property type="taxonomic scope" value="Bacteria"/>
</dbReference>
<evidence type="ECO:0000313" key="3">
    <source>
        <dbReference type="EMBL" id="CAQ02357.1"/>
    </source>
</evidence>
<keyword evidence="2" id="KW-0812">Transmembrane</keyword>
<dbReference type="STRING" id="31964.CMS2266"/>
<dbReference type="AlphaFoldDB" id="B0RG66"/>
<dbReference type="GeneID" id="29471030"/>
<feature type="compositionally biased region" description="Low complexity" evidence="1">
    <location>
        <begin position="9"/>
        <end position="19"/>
    </location>
</feature>
<dbReference type="KEGG" id="cms:CMS2266"/>
<accession>B0RG66</accession>
<keyword evidence="2" id="KW-0472">Membrane</keyword>
<protein>
    <submittedName>
        <fullName evidence="3">Exported protein</fullName>
    </submittedName>
</protein>
<keyword evidence="4" id="KW-1185">Reference proteome</keyword>
<evidence type="ECO:0000313" key="4">
    <source>
        <dbReference type="Proteomes" id="UP000001318"/>
    </source>
</evidence>
<proteinExistence type="predicted"/>
<sequence>MTGIDDILPPADGPDGSDGSPDRRSRRAGRDGRDGRAERDASRTPRPLWKRKRLWIPVGVLGVVVIGTAVSAALILPRVDTVQSELRDALPLSDQVQTALLAGDIDTAKAGAAELRDHTAKAAEAADDGVLGAYEWIPFVGPNLHAARVLAATSDRLATDVVTPATEVSLSAFTPVLGRIDLDGIRSLGQTVQTASDGLAGARAELETIDRDSLWAQVADDVDLMDDTLTSTEETAGTFREVTGVLPDLLGADGARNYLLMFQNNAEVRSTGGNPAALVLLTVEDGTVRIAKQASSNDFPRNVRQGDVPDETVRLIEPRSDRFEQNITMFPDFPTSGALAKSYWEANIGDRVDGVLSFDPIALSYLLEATGPITLATGDELNAENAVPTLLGAVYSQYPDYLAQDRYFASAASTIFAKLVTDTPPVVPLVTAIDRAIDEKRLLLWSTVPEEQTLIEGGPLSGALPDDNSDATAIGLYFNDIGSGSKMSYYLRSGSRVQAETCGDTTTYTVSVDMTSIAPADAATSLPRYVTGLDGTAKGRQFDDLLVYGPVGSTVTGWKTDADLTTEEARGTDMGRGMIRIRTELAPQDTKTVDVTFTMPASDAQGPLEVRHTPLVRPLESEITQVPCSTGG</sequence>
<name>B0RG66_CLASE</name>
<dbReference type="InterPro" id="IPR025101">
    <property type="entry name" value="DUF4012"/>
</dbReference>
<reference evidence="3 4" key="1">
    <citation type="journal article" date="2008" name="J. Bacteriol.">
        <title>Genome of the actinomycete plant pathogen Clavibacter michiganensis subsp. sepedonicus suggests recent niche adaptation.</title>
        <authorList>
            <person name="Bentley S.D."/>
            <person name="Corton C."/>
            <person name="Brown S.E."/>
            <person name="Barron A."/>
            <person name="Clark L."/>
            <person name="Doggett J."/>
            <person name="Harris B."/>
            <person name="Ormond D."/>
            <person name="Quail M.A."/>
            <person name="May G."/>
            <person name="Francis D."/>
            <person name="Knudson D."/>
            <person name="Parkhill J."/>
            <person name="Ishimaru C.A."/>
        </authorList>
    </citation>
    <scope>NUCLEOTIDE SEQUENCE [LARGE SCALE GENOMIC DNA]</scope>
    <source>
        <strain evidence="4">ATCC 33113 / DSM 20744 / JCM 9667 / LMG 2889 / ICMP 2535 / C-1</strain>
    </source>
</reference>